<dbReference type="InterPro" id="IPR030616">
    <property type="entry name" value="Aur-like"/>
</dbReference>
<protein>
    <submittedName>
        <fullName evidence="10">Protein kinase domain containing protein</fullName>
    </submittedName>
</protein>
<organism evidence="10 11">
    <name type="scientific">Achlya hypogyna</name>
    <name type="common">Oomycete</name>
    <name type="synonym">Protoachlya hypogyna</name>
    <dbReference type="NCBI Taxonomy" id="1202772"/>
    <lineage>
        <taxon>Eukaryota</taxon>
        <taxon>Sar</taxon>
        <taxon>Stramenopiles</taxon>
        <taxon>Oomycota</taxon>
        <taxon>Saprolegniomycetes</taxon>
        <taxon>Saprolegniales</taxon>
        <taxon>Achlyaceae</taxon>
        <taxon>Achlya</taxon>
    </lineage>
</organism>
<feature type="binding site" evidence="7">
    <location>
        <position position="80"/>
    </location>
    <ligand>
        <name>ATP</name>
        <dbReference type="ChEBI" id="CHEBI:30616"/>
    </ligand>
</feature>
<dbReference type="SMART" id="SM00220">
    <property type="entry name" value="S_TKc"/>
    <property type="match status" value="1"/>
</dbReference>
<dbReference type="SUPFAM" id="SSF56112">
    <property type="entry name" value="Protein kinase-like (PK-like)"/>
    <property type="match status" value="1"/>
</dbReference>
<dbReference type="PROSITE" id="PS50011">
    <property type="entry name" value="PROTEIN_KINASE_DOM"/>
    <property type="match status" value="1"/>
</dbReference>
<evidence type="ECO:0000256" key="5">
    <source>
        <dbReference type="ARBA" id="ARBA00022840"/>
    </source>
</evidence>
<feature type="active site" description="Proton acceptor" evidence="6">
    <location>
        <position position="174"/>
    </location>
</feature>
<dbReference type="InterPro" id="IPR008271">
    <property type="entry name" value="Ser/Thr_kinase_AS"/>
</dbReference>
<dbReference type="EMBL" id="JNBR01000092">
    <property type="protein sequence ID" value="OQR97969.1"/>
    <property type="molecule type" value="Genomic_DNA"/>
</dbReference>
<evidence type="ECO:0000256" key="4">
    <source>
        <dbReference type="ARBA" id="ARBA00022777"/>
    </source>
</evidence>
<feature type="binding site" evidence="7">
    <location>
        <begin position="178"/>
        <end position="179"/>
    </location>
    <ligand>
        <name>ATP</name>
        <dbReference type="ChEBI" id="CHEBI:30616"/>
    </ligand>
</feature>
<feature type="cross-link" description="Glycyl lysine isopeptide (Lys-Gly) (interchain with G-Cter in SUMO2)" evidence="8">
    <location>
        <position position="176"/>
    </location>
</feature>
<evidence type="ECO:0000259" key="9">
    <source>
        <dbReference type="PROSITE" id="PS50011"/>
    </source>
</evidence>
<gene>
    <name evidence="10" type="ORF">ACHHYP_09366</name>
</gene>
<accession>A0A1V9ZJ06</accession>
<evidence type="ECO:0000256" key="2">
    <source>
        <dbReference type="ARBA" id="ARBA00022679"/>
    </source>
</evidence>
<evidence type="ECO:0000256" key="7">
    <source>
        <dbReference type="PIRSR" id="PIRSR630616-2"/>
    </source>
</evidence>
<evidence type="ECO:0000313" key="11">
    <source>
        <dbReference type="Proteomes" id="UP000243579"/>
    </source>
</evidence>
<feature type="domain" description="Protein kinase" evidence="9">
    <location>
        <begin position="51"/>
        <end position="298"/>
    </location>
</feature>
<keyword evidence="3 7" id="KW-0547">Nucleotide-binding</keyword>
<evidence type="ECO:0000256" key="8">
    <source>
        <dbReference type="PIRSR" id="PIRSR630616-3"/>
    </source>
</evidence>
<keyword evidence="1" id="KW-0723">Serine/threonine-protein kinase</keyword>
<dbReference type="Proteomes" id="UP000243579">
    <property type="component" value="Unassembled WGS sequence"/>
</dbReference>
<evidence type="ECO:0000256" key="3">
    <source>
        <dbReference type="ARBA" id="ARBA00022741"/>
    </source>
</evidence>
<dbReference type="InterPro" id="IPR011009">
    <property type="entry name" value="Kinase-like_dom_sf"/>
</dbReference>
<dbReference type="Gene3D" id="1.10.510.10">
    <property type="entry name" value="Transferase(Phosphotransferase) domain 1"/>
    <property type="match status" value="1"/>
</dbReference>
<name>A0A1V9ZJ06_ACHHY</name>
<evidence type="ECO:0000256" key="1">
    <source>
        <dbReference type="ARBA" id="ARBA00022527"/>
    </source>
</evidence>
<keyword evidence="11" id="KW-1185">Reference proteome</keyword>
<reference evidence="10 11" key="1">
    <citation type="journal article" date="2014" name="Genome Biol. Evol.">
        <title>The secreted proteins of Achlya hypogyna and Thraustotheca clavata identify the ancestral oomycete secretome and reveal gene acquisitions by horizontal gene transfer.</title>
        <authorList>
            <person name="Misner I."/>
            <person name="Blouin N."/>
            <person name="Leonard G."/>
            <person name="Richards T.A."/>
            <person name="Lane C.E."/>
        </authorList>
    </citation>
    <scope>NUCLEOTIDE SEQUENCE [LARGE SCALE GENOMIC DNA]</scope>
    <source>
        <strain evidence="10 11">ATCC 48635</strain>
    </source>
</reference>
<feature type="binding site" evidence="7">
    <location>
        <position position="199"/>
    </location>
    <ligand>
        <name>ATP</name>
        <dbReference type="ChEBI" id="CHEBI:30616"/>
    </ligand>
</feature>
<sequence length="394" mass="43095">MLAYLRPRDRGGAVFARNAAWISLTLAPCVVCRPPAVAPYRRPQLQDIFTIDKSKLLGAGSAAYVVRAVHKVSGDLVAVKRIRRGMTSYALKDVRSEIACLRALRGQPHIVQLIDDFDDDDETASLVFGLAAHGDLHSYVSAHGPLSEAAAKHVLHQLVNAVAACHAAGIVHRDIKLENVLVTAIDPTEPWKLTVQLADFGFAVSARHPLTRQCGTEGYMAPEMCAKQSYDTSVDIWSLGVVAYCLLQHALPYDGVTFVPAPSMNGLSSEAKSFLLSMLQVDPRQRTAAKDLCSHEWFVDRVSLARFVQQLLSFLATHQPLLTTEPARDRAKTSLEGLDWIATCLSSRRVDMSALSHVVAYVSTTLGELKHDLPFLHGQVSSFVTSFEGIRVVC</sequence>
<dbReference type="PROSITE" id="PS00108">
    <property type="entry name" value="PROTEIN_KINASE_ST"/>
    <property type="match status" value="1"/>
</dbReference>
<evidence type="ECO:0000313" key="10">
    <source>
        <dbReference type="EMBL" id="OQR97969.1"/>
    </source>
</evidence>
<keyword evidence="5 7" id="KW-0067">ATP-binding</keyword>
<dbReference type="PANTHER" id="PTHR24350">
    <property type="entry name" value="SERINE/THREONINE-PROTEIN KINASE IAL-RELATED"/>
    <property type="match status" value="1"/>
</dbReference>
<proteinExistence type="predicted"/>
<dbReference type="GO" id="GO:0004674">
    <property type="term" value="F:protein serine/threonine kinase activity"/>
    <property type="evidence" value="ECO:0007669"/>
    <property type="project" value="UniProtKB-KW"/>
</dbReference>
<dbReference type="OrthoDB" id="74586at2759"/>
<dbReference type="Pfam" id="PF00069">
    <property type="entry name" value="Pkinase"/>
    <property type="match status" value="1"/>
</dbReference>
<dbReference type="InterPro" id="IPR000719">
    <property type="entry name" value="Prot_kinase_dom"/>
</dbReference>
<dbReference type="FunFam" id="1.10.510.10:FF:000571">
    <property type="entry name" value="Maternal embryonic leucine zipper kinase"/>
    <property type="match status" value="1"/>
</dbReference>
<evidence type="ECO:0000256" key="6">
    <source>
        <dbReference type="PIRSR" id="PIRSR630616-1"/>
    </source>
</evidence>
<dbReference type="AlphaFoldDB" id="A0A1V9ZJ06"/>
<dbReference type="GO" id="GO:0005524">
    <property type="term" value="F:ATP binding"/>
    <property type="evidence" value="ECO:0007669"/>
    <property type="project" value="UniProtKB-KW"/>
</dbReference>
<dbReference type="STRING" id="1202772.A0A1V9ZJ06"/>
<comment type="caution">
    <text evidence="10">The sequence shown here is derived from an EMBL/GenBank/DDBJ whole genome shotgun (WGS) entry which is preliminary data.</text>
</comment>
<keyword evidence="2" id="KW-0808">Transferase</keyword>
<keyword evidence="4 10" id="KW-0418">Kinase</keyword>